<gene>
    <name evidence="2" type="ORF">GJU80_08770</name>
</gene>
<feature type="domain" description="Calcineurin-like phosphoesterase" evidence="1">
    <location>
        <begin position="10"/>
        <end position="209"/>
    </location>
</feature>
<dbReference type="InterPro" id="IPR029052">
    <property type="entry name" value="Metallo-depent_PP-like"/>
</dbReference>
<protein>
    <recommendedName>
        <fullName evidence="1">Calcineurin-like phosphoesterase domain-containing protein</fullName>
    </recommendedName>
</protein>
<comment type="caution">
    <text evidence="2">The sequence shown here is derived from an EMBL/GenBank/DDBJ whole genome shotgun (WGS) entry which is preliminary data.</text>
</comment>
<proteinExistence type="predicted"/>
<dbReference type="GO" id="GO:0016787">
    <property type="term" value="F:hydrolase activity"/>
    <property type="evidence" value="ECO:0007669"/>
    <property type="project" value="InterPro"/>
</dbReference>
<organism evidence="2 3">
    <name type="scientific">Neisseria brasiliensis</name>
    <dbReference type="NCBI Taxonomy" id="2666100"/>
    <lineage>
        <taxon>Bacteria</taxon>
        <taxon>Pseudomonadati</taxon>
        <taxon>Pseudomonadota</taxon>
        <taxon>Betaproteobacteria</taxon>
        <taxon>Neisseriales</taxon>
        <taxon>Neisseriaceae</taxon>
        <taxon>Neisseria</taxon>
    </lineage>
</organism>
<dbReference type="Gene3D" id="3.60.21.10">
    <property type="match status" value="1"/>
</dbReference>
<dbReference type="EMBL" id="WJXO01000001">
    <property type="protein sequence ID" value="MRN38563.1"/>
    <property type="molecule type" value="Genomic_DNA"/>
</dbReference>
<sequence>MVINMRQTFIINDLHLGVKRSSGTTKATVKALSEWQMSKFSDLLKLAEKKDLLINGDLFDRFEVDKSIEFEVFTHLHRWMQFNPDQYLYLCAGNHDLSTNSERTSSFENLCGYLSVVDTRQQLKVVAGNTALHIPNAFTIVAHHANQTLFDEALNTVLANHTDIKYVFLHANLMSPFAEHSDHSLNVSEQQLQTFEDKGVTLVFAHEHNRRRFKNAIVIGNQIPTSVSDCLDPNPSKQYAVLDDLGLNTFDFITLSDVFAKIPWTADTIPEPLFLRVEGEAEYEQAAEVVQLLAEIRRSSDAFVVTNAVQVGKLNMTENVPNPTEHLNVLNLVLDNLPTHLHTRFKEVVNYA</sequence>
<evidence type="ECO:0000313" key="2">
    <source>
        <dbReference type="EMBL" id="MRN38563.1"/>
    </source>
</evidence>
<dbReference type="AlphaFoldDB" id="A0A7X2GZ21"/>
<reference evidence="2" key="1">
    <citation type="journal article" name="Emerg. Infect. Dis.">
        <title>Two cases of a newly characterized neisseria species.</title>
        <authorList>
            <person name="Mustapha M."/>
            <person name="Lemos A.P.S."/>
            <person name="Harrison L.H."/>
            <person name="Vantyne D."/>
            <person name="Sacchi C.T."/>
        </authorList>
    </citation>
    <scope>NUCLEOTIDE SEQUENCE</scope>
    <source>
        <strain evidence="2">N.95.16</strain>
    </source>
</reference>
<keyword evidence="3" id="KW-1185">Reference proteome</keyword>
<evidence type="ECO:0000259" key="1">
    <source>
        <dbReference type="Pfam" id="PF00149"/>
    </source>
</evidence>
<dbReference type="SUPFAM" id="SSF56300">
    <property type="entry name" value="Metallo-dependent phosphatases"/>
    <property type="match status" value="1"/>
</dbReference>
<accession>A0A7X2GZ21</accession>
<name>A0A7X2GZ21_9NEIS</name>
<evidence type="ECO:0000313" key="3">
    <source>
        <dbReference type="Proteomes" id="UP000486297"/>
    </source>
</evidence>
<dbReference type="Proteomes" id="UP000486297">
    <property type="component" value="Unassembled WGS sequence"/>
</dbReference>
<dbReference type="Pfam" id="PF00149">
    <property type="entry name" value="Metallophos"/>
    <property type="match status" value="1"/>
</dbReference>
<dbReference type="InterPro" id="IPR004843">
    <property type="entry name" value="Calcineurin-like_PHP"/>
</dbReference>